<gene>
    <name evidence="2" type="ORF">E4J90_22970</name>
</gene>
<reference evidence="2 3" key="1">
    <citation type="submission" date="2019-03" db="EMBL/GenBank/DDBJ databases">
        <title>Draft genome sequence of humic substances-degrading Pseudomonas kribbensis CHA-19 from forest soil.</title>
        <authorList>
            <person name="Kim D."/>
        </authorList>
    </citation>
    <scope>NUCLEOTIDE SEQUENCE [LARGE SCALE GENOMIC DNA]</scope>
    <source>
        <strain evidence="2 3">CHA-19</strain>
    </source>
</reference>
<feature type="chain" id="PRO_5021212608" evidence="1">
    <location>
        <begin position="26"/>
        <end position="248"/>
    </location>
</feature>
<sequence>MFAAFNASRLFGAITLVFAVTPAFAAWTEAPQASWQYYSANCQRMQEKMADVQSGRTTAFEIMFALEDNLRVLDERRPNLTPEYIYSREYAQCDSTIAQAESMIAQGKADYAASTQRAAQEGRIAHENSPEYRRARSLGFSDVGELSFLKLHEDMDGEARLKTMMITVDAVCGRHFRATQYVKPYVIYTVRPSDGGCGEEKRVAVLGGRSVEKGDYIDERATFQYVGWKKLVGADGFPTDIRVVKALR</sequence>
<dbReference type="RefSeq" id="WP_134828021.1">
    <property type="nucleotide sequence ID" value="NZ_SPDQ01000023.1"/>
</dbReference>
<name>A0A4Y8VE30_9PSED</name>
<evidence type="ECO:0000313" key="2">
    <source>
        <dbReference type="EMBL" id="TFH77999.1"/>
    </source>
</evidence>
<evidence type="ECO:0000256" key="1">
    <source>
        <dbReference type="SAM" id="SignalP"/>
    </source>
</evidence>
<organism evidence="2 3">
    <name type="scientific">Pseudomonas kribbensis</name>
    <dbReference type="NCBI Taxonomy" id="1628086"/>
    <lineage>
        <taxon>Bacteria</taxon>
        <taxon>Pseudomonadati</taxon>
        <taxon>Pseudomonadota</taxon>
        <taxon>Gammaproteobacteria</taxon>
        <taxon>Pseudomonadales</taxon>
        <taxon>Pseudomonadaceae</taxon>
        <taxon>Pseudomonas</taxon>
    </lineage>
</organism>
<accession>A0A4Y8VE30</accession>
<proteinExistence type="predicted"/>
<comment type="caution">
    <text evidence="2">The sequence shown here is derived from an EMBL/GenBank/DDBJ whole genome shotgun (WGS) entry which is preliminary data.</text>
</comment>
<dbReference type="Proteomes" id="UP000297555">
    <property type="component" value="Unassembled WGS sequence"/>
</dbReference>
<protein>
    <submittedName>
        <fullName evidence="2">Uncharacterized protein</fullName>
    </submittedName>
</protein>
<dbReference type="EMBL" id="SPDQ01000023">
    <property type="protein sequence ID" value="TFH77999.1"/>
    <property type="molecule type" value="Genomic_DNA"/>
</dbReference>
<keyword evidence="1" id="KW-0732">Signal</keyword>
<evidence type="ECO:0000313" key="3">
    <source>
        <dbReference type="Proteomes" id="UP000297555"/>
    </source>
</evidence>
<dbReference type="AlphaFoldDB" id="A0A4Y8VE30"/>
<dbReference type="OrthoDB" id="6995725at2"/>
<feature type="signal peptide" evidence="1">
    <location>
        <begin position="1"/>
        <end position="25"/>
    </location>
</feature>